<dbReference type="AlphaFoldDB" id="A0A1S3D3U5"/>
<evidence type="ECO:0000313" key="3">
    <source>
        <dbReference type="Proteomes" id="UP000079169"/>
    </source>
</evidence>
<dbReference type="Pfam" id="PF10169">
    <property type="entry name" value="LLPH"/>
    <property type="match status" value="1"/>
</dbReference>
<sequence>MLGITDTTTDAEMKNLEDVATVRSAKELKMSARQKHIMSEIRKMNETVGDLEDRTGRLKRTGDVKTFVDEKGKYPEWMSRRAIKKLKDNLRRDRKHDKKKRKKAEQFQTKNRKVLKAKNKKNKAKGKKERKVAEILSASLSTSVST</sequence>
<dbReference type="PaxDb" id="121845-A0A1S3D3U5"/>
<proteinExistence type="inferred from homology"/>
<feature type="compositionally biased region" description="Basic residues" evidence="2">
    <location>
        <begin position="110"/>
        <end position="130"/>
    </location>
</feature>
<protein>
    <submittedName>
        <fullName evidence="4">Uncharacterized protein LOC103510779</fullName>
    </submittedName>
</protein>
<dbReference type="Proteomes" id="UP000079169">
    <property type="component" value="Unplaced"/>
</dbReference>
<organism evidence="3 4">
    <name type="scientific">Diaphorina citri</name>
    <name type="common">Asian citrus psyllid</name>
    <dbReference type="NCBI Taxonomy" id="121845"/>
    <lineage>
        <taxon>Eukaryota</taxon>
        <taxon>Metazoa</taxon>
        <taxon>Ecdysozoa</taxon>
        <taxon>Arthropoda</taxon>
        <taxon>Hexapoda</taxon>
        <taxon>Insecta</taxon>
        <taxon>Pterygota</taxon>
        <taxon>Neoptera</taxon>
        <taxon>Paraneoptera</taxon>
        <taxon>Hemiptera</taxon>
        <taxon>Sternorrhyncha</taxon>
        <taxon>Psylloidea</taxon>
        <taxon>Psyllidae</taxon>
        <taxon>Diaphorininae</taxon>
        <taxon>Diaphorina</taxon>
    </lineage>
</organism>
<dbReference type="RefSeq" id="XP_008473692.1">
    <property type="nucleotide sequence ID" value="XM_008475470.2"/>
</dbReference>
<gene>
    <name evidence="4" type="primary">LOC103510779</name>
</gene>
<comment type="similarity">
    <text evidence="1">Belongs to the learning-associated protein family.</text>
</comment>
<name>A0A1S3D3U5_DIACI</name>
<accession>A0A1S3D3U5</accession>
<reference evidence="4" key="1">
    <citation type="submission" date="2025-08" db="UniProtKB">
        <authorList>
            <consortium name="RefSeq"/>
        </authorList>
    </citation>
    <scope>IDENTIFICATION</scope>
</reference>
<feature type="region of interest" description="Disordered" evidence="2">
    <location>
        <begin position="85"/>
        <end position="131"/>
    </location>
</feature>
<dbReference type="GeneID" id="103510779"/>
<evidence type="ECO:0000313" key="4">
    <source>
        <dbReference type="RefSeq" id="XP_008473692.1"/>
    </source>
</evidence>
<feature type="compositionally biased region" description="Basic residues" evidence="2">
    <location>
        <begin position="92"/>
        <end position="103"/>
    </location>
</feature>
<evidence type="ECO:0000256" key="2">
    <source>
        <dbReference type="SAM" id="MobiDB-lite"/>
    </source>
</evidence>
<keyword evidence="3" id="KW-1185">Reference proteome</keyword>
<dbReference type="InterPro" id="IPR018784">
    <property type="entry name" value="LLPH-like"/>
</dbReference>
<dbReference type="KEGG" id="dci:103510779"/>
<evidence type="ECO:0000256" key="1">
    <source>
        <dbReference type="ARBA" id="ARBA00034118"/>
    </source>
</evidence>